<reference evidence="3" key="1">
    <citation type="journal article" date="2019" name="Int. J. Syst. Evol. Microbiol.">
        <title>The Global Catalogue of Microorganisms (GCM) 10K type strain sequencing project: providing services to taxonomists for standard genome sequencing and annotation.</title>
        <authorList>
            <consortium name="The Broad Institute Genomics Platform"/>
            <consortium name="The Broad Institute Genome Sequencing Center for Infectious Disease"/>
            <person name="Wu L."/>
            <person name="Ma J."/>
        </authorList>
    </citation>
    <scope>NUCLEOTIDE SEQUENCE [LARGE SCALE GENOMIC DNA]</scope>
    <source>
        <strain evidence="3">JCM 17555</strain>
    </source>
</reference>
<evidence type="ECO:0000256" key="1">
    <source>
        <dbReference type="SAM" id="Phobius"/>
    </source>
</evidence>
<sequence>MTSRLQLQRHQHGLGLPTALFVIVILSFLLMSITQLERSTAEGFSISLQSTRAFYAAESGAELAMHQLFPPPNGINNCSAVAASHNFDEPGLAGCSAALTCVEEVVDTKPYFTVTSTGRCGSPADGAQRTVVIGAH</sequence>
<feature type="transmembrane region" description="Helical" evidence="1">
    <location>
        <begin position="12"/>
        <end position="33"/>
    </location>
</feature>
<dbReference type="RefSeq" id="WP_344804484.1">
    <property type="nucleotide sequence ID" value="NZ_BAABBO010000007.1"/>
</dbReference>
<evidence type="ECO:0000313" key="3">
    <source>
        <dbReference type="Proteomes" id="UP001501337"/>
    </source>
</evidence>
<gene>
    <name evidence="2" type="ORF">GCM10022278_12880</name>
</gene>
<name>A0ABP7NWY0_9GAMM</name>
<keyword evidence="1" id="KW-0812">Transmembrane</keyword>
<proteinExistence type="predicted"/>
<keyword evidence="1" id="KW-0472">Membrane</keyword>
<keyword evidence="3" id="KW-1185">Reference proteome</keyword>
<organism evidence="2 3">
    <name type="scientific">Allohahella marinimesophila</name>
    <dbReference type="NCBI Taxonomy" id="1054972"/>
    <lineage>
        <taxon>Bacteria</taxon>
        <taxon>Pseudomonadati</taxon>
        <taxon>Pseudomonadota</taxon>
        <taxon>Gammaproteobacteria</taxon>
        <taxon>Oceanospirillales</taxon>
        <taxon>Hahellaceae</taxon>
        <taxon>Allohahella</taxon>
    </lineage>
</organism>
<evidence type="ECO:0000313" key="2">
    <source>
        <dbReference type="EMBL" id="GAA3955735.1"/>
    </source>
</evidence>
<comment type="caution">
    <text evidence="2">The sequence shown here is derived from an EMBL/GenBank/DDBJ whole genome shotgun (WGS) entry which is preliminary data.</text>
</comment>
<protein>
    <recommendedName>
        <fullName evidence="4">MSHA biogenesis protein MshP</fullName>
    </recommendedName>
</protein>
<dbReference type="EMBL" id="BAABBO010000007">
    <property type="protein sequence ID" value="GAA3955735.1"/>
    <property type="molecule type" value="Genomic_DNA"/>
</dbReference>
<accession>A0ABP7NWY0</accession>
<evidence type="ECO:0008006" key="4">
    <source>
        <dbReference type="Google" id="ProtNLM"/>
    </source>
</evidence>
<dbReference type="Proteomes" id="UP001501337">
    <property type="component" value="Unassembled WGS sequence"/>
</dbReference>
<keyword evidence="1" id="KW-1133">Transmembrane helix</keyword>